<comment type="caution">
    <text evidence="2">The sequence shown here is derived from an EMBL/GenBank/DDBJ whole genome shotgun (WGS) entry which is preliminary data.</text>
</comment>
<protein>
    <recommendedName>
        <fullName evidence="1">DUF5648 domain-containing protein</fullName>
    </recommendedName>
</protein>
<name>A0ABR1EBF6_NECAM</name>
<gene>
    <name evidence="2" type="primary">Necator_chrX.g21681</name>
    <name evidence="2" type="ORF">RB195_021520</name>
</gene>
<dbReference type="EMBL" id="JAVFWL010000006">
    <property type="protein sequence ID" value="KAK6760024.1"/>
    <property type="molecule type" value="Genomic_DNA"/>
</dbReference>
<reference evidence="2 3" key="1">
    <citation type="submission" date="2023-08" db="EMBL/GenBank/DDBJ databases">
        <title>A Necator americanus chromosomal reference genome.</title>
        <authorList>
            <person name="Ilik V."/>
            <person name="Petrzelkova K.J."/>
            <person name="Pardy F."/>
            <person name="Fuh T."/>
            <person name="Niatou-Singa F.S."/>
            <person name="Gouil Q."/>
            <person name="Baker L."/>
            <person name="Ritchie M.E."/>
            <person name="Jex A.R."/>
            <person name="Gazzola D."/>
            <person name="Li H."/>
            <person name="Toshio Fujiwara R."/>
            <person name="Zhan B."/>
            <person name="Aroian R.V."/>
            <person name="Pafco B."/>
            <person name="Schwarz E.M."/>
        </authorList>
    </citation>
    <scope>NUCLEOTIDE SEQUENCE [LARGE SCALE GENOMIC DNA]</scope>
    <source>
        <strain evidence="2 3">Aroian</strain>
        <tissue evidence="2">Whole animal</tissue>
    </source>
</reference>
<dbReference type="InterPro" id="IPR043708">
    <property type="entry name" value="DUF5648"/>
</dbReference>
<evidence type="ECO:0000259" key="1">
    <source>
        <dbReference type="Pfam" id="PF18885"/>
    </source>
</evidence>
<organism evidence="2 3">
    <name type="scientific">Necator americanus</name>
    <name type="common">Human hookworm</name>
    <dbReference type="NCBI Taxonomy" id="51031"/>
    <lineage>
        <taxon>Eukaryota</taxon>
        <taxon>Metazoa</taxon>
        <taxon>Ecdysozoa</taxon>
        <taxon>Nematoda</taxon>
        <taxon>Chromadorea</taxon>
        <taxon>Rhabditida</taxon>
        <taxon>Rhabditina</taxon>
        <taxon>Rhabditomorpha</taxon>
        <taxon>Strongyloidea</taxon>
        <taxon>Ancylostomatidae</taxon>
        <taxon>Bunostominae</taxon>
        <taxon>Necator</taxon>
    </lineage>
</organism>
<proteinExistence type="predicted"/>
<sequence length="116" mass="13105">MITVEKFNQHQGEIKRRCPHMVPLFAALNAKGDTQKLTTNQGELNSLLSSGWYAIQQVGYCVNSKNCGATKVLRELRVTAKLGDIVYTTDNNEFNILNYQRPEYRGSGSGPMCYLW</sequence>
<dbReference type="Pfam" id="PF18885">
    <property type="entry name" value="DUF5648"/>
    <property type="match status" value="1"/>
</dbReference>
<accession>A0ABR1EBF6</accession>
<evidence type="ECO:0000313" key="2">
    <source>
        <dbReference type="EMBL" id="KAK6760024.1"/>
    </source>
</evidence>
<feature type="domain" description="DUF5648" evidence="1">
    <location>
        <begin position="19"/>
        <end position="100"/>
    </location>
</feature>
<dbReference type="Proteomes" id="UP001303046">
    <property type="component" value="Unassembled WGS sequence"/>
</dbReference>
<keyword evidence="3" id="KW-1185">Reference proteome</keyword>
<evidence type="ECO:0000313" key="3">
    <source>
        <dbReference type="Proteomes" id="UP001303046"/>
    </source>
</evidence>